<evidence type="ECO:0000313" key="4">
    <source>
        <dbReference type="Proteomes" id="UP001597097"/>
    </source>
</evidence>
<dbReference type="GO" id="GO:0004519">
    <property type="term" value="F:endonuclease activity"/>
    <property type="evidence" value="ECO:0007669"/>
    <property type="project" value="UniProtKB-KW"/>
</dbReference>
<proteinExistence type="predicted"/>
<keyword evidence="3" id="KW-0540">Nuclease</keyword>
<keyword evidence="3" id="KW-0378">Hydrolase</keyword>
<keyword evidence="1" id="KW-1133">Transmembrane helix</keyword>
<evidence type="ECO:0000313" key="3">
    <source>
        <dbReference type="EMBL" id="MFD1538258.1"/>
    </source>
</evidence>
<keyword evidence="3" id="KW-0255">Endonuclease</keyword>
<evidence type="ECO:0000259" key="2">
    <source>
        <dbReference type="Pfam" id="PF03372"/>
    </source>
</evidence>
<sequence>MRSVLVWLVVAPFAVWAGLRWSPYDGLWPWVPIVAYTPYAAAASVLALVLAGALRRWVAGAVALVTVAALALAVLPRWFADTGGERVAGGEPVGGGRTLRVLAANLMVGSGDPAGLMELVTRLRPDVLTLQELTPKAAAALDQAGLRKVLPQAVVRPLPGVGGSGVYSRYPLTAGPAIQFGAFGQARAVLTEPGGTKVEVVSVHPCAPQYVGPTLCWRQGLVALPRGGGVTRVLAGDFNATLDHVPMRDLLAAGYRDAADVTGRGFTATYWPKGGRAPGVVIDHVLASAGMGVRAFTVEHLERTDHRPVFAELTLP</sequence>
<keyword evidence="1" id="KW-0472">Membrane</keyword>
<reference evidence="4" key="1">
    <citation type="journal article" date="2019" name="Int. J. Syst. Evol. Microbiol.">
        <title>The Global Catalogue of Microorganisms (GCM) 10K type strain sequencing project: providing services to taxonomists for standard genome sequencing and annotation.</title>
        <authorList>
            <consortium name="The Broad Institute Genomics Platform"/>
            <consortium name="The Broad Institute Genome Sequencing Center for Infectious Disease"/>
            <person name="Wu L."/>
            <person name="Ma J."/>
        </authorList>
    </citation>
    <scope>NUCLEOTIDE SEQUENCE [LARGE SCALE GENOMIC DNA]</scope>
    <source>
        <strain evidence="4">CGMCC 1.15399</strain>
    </source>
</reference>
<dbReference type="Pfam" id="PF03372">
    <property type="entry name" value="Exo_endo_phos"/>
    <property type="match status" value="1"/>
</dbReference>
<feature type="transmembrane region" description="Helical" evidence="1">
    <location>
        <begin position="57"/>
        <end position="79"/>
    </location>
</feature>
<keyword evidence="1" id="KW-0812">Transmembrane</keyword>
<feature type="transmembrane region" description="Helical" evidence="1">
    <location>
        <begin position="27"/>
        <end position="50"/>
    </location>
</feature>
<dbReference type="RefSeq" id="WP_219533267.1">
    <property type="nucleotide sequence ID" value="NZ_JAHKRM010000017.1"/>
</dbReference>
<dbReference type="Proteomes" id="UP001597097">
    <property type="component" value="Unassembled WGS sequence"/>
</dbReference>
<organism evidence="3 4">
    <name type="scientific">Nonomuraea guangzhouensis</name>
    <dbReference type="NCBI Taxonomy" id="1291555"/>
    <lineage>
        <taxon>Bacteria</taxon>
        <taxon>Bacillati</taxon>
        <taxon>Actinomycetota</taxon>
        <taxon>Actinomycetes</taxon>
        <taxon>Streptosporangiales</taxon>
        <taxon>Streptosporangiaceae</taxon>
        <taxon>Nonomuraea</taxon>
    </lineage>
</organism>
<protein>
    <submittedName>
        <fullName evidence="3">Endonuclease/exonuclease/phosphatase family protein</fullName>
    </submittedName>
</protein>
<gene>
    <name evidence="3" type="ORF">ACFSJ0_14485</name>
</gene>
<feature type="domain" description="Endonuclease/exonuclease/phosphatase" evidence="2">
    <location>
        <begin position="105"/>
        <end position="306"/>
    </location>
</feature>
<evidence type="ECO:0000256" key="1">
    <source>
        <dbReference type="SAM" id="Phobius"/>
    </source>
</evidence>
<comment type="caution">
    <text evidence="3">The sequence shown here is derived from an EMBL/GenBank/DDBJ whole genome shotgun (WGS) entry which is preliminary data.</text>
</comment>
<accession>A0ABW4G7N3</accession>
<dbReference type="EMBL" id="JBHUCM010000013">
    <property type="protein sequence ID" value="MFD1538258.1"/>
    <property type="molecule type" value="Genomic_DNA"/>
</dbReference>
<keyword evidence="4" id="KW-1185">Reference proteome</keyword>
<dbReference type="InterPro" id="IPR005135">
    <property type="entry name" value="Endo/exonuclease/phosphatase"/>
</dbReference>
<name>A0ABW4G7N3_9ACTN</name>